<feature type="binding site" evidence="6">
    <location>
        <position position="144"/>
    </location>
    <ligand>
        <name>FMN</name>
        <dbReference type="ChEBI" id="CHEBI:58210"/>
    </ligand>
</feature>
<evidence type="ECO:0000256" key="2">
    <source>
        <dbReference type="ARBA" id="ARBA00022643"/>
    </source>
</evidence>
<keyword evidence="4" id="KW-0503">Monooxygenase</keyword>
<feature type="binding site" evidence="6">
    <location>
        <position position="215"/>
    </location>
    <ligand>
        <name>FMN</name>
        <dbReference type="ChEBI" id="CHEBI:58210"/>
    </ligand>
</feature>
<organism evidence="8 9">
    <name type="scientific">Rhodococcus qingshengii</name>
    <dbReference type="NCBI Taxonomy" id="334542"/>
    <lineage>
        <taxon>Bacteria</taxon>
        <taxon>Bacillati</taxon>
        <taxon>Actinomycetota</taxon>
        <taxon>Actinomycetes</taxon>
        <taxon>Mycobacteriales</taxon>
        <taxon>Nocardiaceae</taxon>
        <taxon>Rhodococcus</taxon>
        <taxon>Rhodococcus erythropolis group</taxon>
    </lineage>
</organism>
<keyword evidence="1 6" id="KW-0285">Flavoprotein</keyword>
<dbReference type="InterPro" id="IPR011251">
    <property type="entry name" value="Luciferase-like_dom"/>
</dbReference>
<dbReference type="InterPro" id="IPR016215">
    <property type="entry name" value="NTA_MOA"/>
</dbReference>
<name>A0A2A5JA99_RHOSG</name>
<proteinExistence type="inferred from homology"/>
<dbReference type="InterPro" id="IPR051260">
    <property type="entry name" value="Diverse_substr_monoxygenases"/>
</dbReference>
<dbReference type="SUPFAM" id="SSF51679">
    <property type="entry name" value="Bacterial luciferase-like"/>
    <property type="match status" value="1"/>
</dbReference>
<protein>
    <submittedName>
        <fullName evidence="8">LLM class flavin-dependent oxidoreductase</fullName>
    </submittedName>
</protein>
<keyword evidence="3" id="KW-0560">Oxidoreductase</keyword>
<dbReference type="PANTHER" id="PTHR30011">
    <property type="entry name" value="ALKANESULFONATE MONOOXYGENASE-RELATED"/>
    <property type="match status" value="1"/>
</dbReference>
<evidence type="ECO:0000313" key="8">
    <source>
        <dbReference type="EMBL" id="PCK26485.1"/>
    </source>
</evidence>
<dbReference type="NCBIfam" id="TIGR03860">
    <property type="entry name" value="FMN_nitrolo"/>
    <property type="match status" value="1"/>
</dbReference>
<dbReference type="Proteomes" id="UP000230886">
    <property type="component" value="Unassembled WGS sequence"/>
</dbReference>
<dbReference type="PANTHER" id="PTHR30011:SF16">
    <property type="entry name" value="C2H2 FINGER DOMAIN TRANSCRIPTION FACTOR (EUROFUNG)-RELATED"/>
    <property type="match status" value="1"/>
</dbReference>
<gene>
    <name evidence="8" type="ORF">CHR55_16145</name>
</gene>
<dbReference type="AlphaFoldDB" id="A0A2A5JA99"/>
<comment type="similarity">
    <text evidence="5">Belongs to the NtaA/SnaA/DszA monooxygenase family.</text>
</comment>
<evidence type="ECO:0000256" key="5">
    <source>
        <dbReference type="ARBA" id="ARBA00033748"/>
    </source>
</evidence>
<reference evidence="8 9" key="1">
    <citation type="submission" date="2017-07" db="EMBL/GenBank/DDBJ databases">
        <title>Draft sequence of Rhodococcus enclensis 23b-28.</title>
        <authorList>
            <person name="Besaury L."/>
            <person name="Sancelme M."/>
            <person name="Amato P."/>
            <person name="Lallement A."/>
            <person name="Delort A.-M."/>
        </authorList>
    </citation>
    <scope>NUCLEOTIDE SEQUENCE [LARGE SCALE GENOMIC DNA]</scope>
    <source>
        <strain evidence="8 9">23b-28</strain>
    </source>
</reference>
<feature type="binding site" evidence="6">
    <location>
        <position position="90"/>
    </location>
    <ligand>
        <name>FMN</name>
        <dbReference type="ChEBI" id="CHEBI:58210"/>
    </ligand>
</feature>
<feature type="domain" description="Luciferase-like" evidence="7">
    <location>
        <begin position="27"/>
        <end position="374"/>
    </location>
</feature>
<evidence type="ECO:0000256" key="3">
    <source>
        <dbReference type="ARBA" id="ARBA00023002"/>
    </source>
</evidence>
<dbReference type="CDD" id="cd01095">
    <property type="entry name" value="Nitrilotriacetate_monoxgenase"/>
    <property type="match status" value="1"/>
</dbReference>
<sequence>MIVSGVGGGGGGSGTELWRLPDVPTNASTNIDWYIQQAQEAEEALFDFVFATDSQYVEPTFTQHHLNRLEPLSMLAAVATHTRHIGLAATVSTSYSEPFDVARRFASLDLISGGRAAWNIVTSYDTGTAGNFSRTGHGDYPDRYRRGSEAVKVVQGLWNSYEDGAFATSKSADSYLDPEKIHRLDHRGEFFAVTGPLNVQRSRQGQPVLIQAGTSEDGRELNAQVADVIFSFARSVEWAADFANDVRRRAQLHGRNPDDLIFIPALSVRIRETDEEARAAETATLAKRSVLRRLDRLRRQYPQVDFDQLELDAPLPEFGSKAAVSAVEELYEEAYRNGWTLRQLLDASAYHHAHFVGSPVTVADEIEAWYGSGAVDGFNIFAGEPEDFAAFRTLVVPILQARGIYRTEYEGDTLRQVLEIPVPVNSHTLDAIGSGTA</sequence>
<feature type="binding site" evidence="6">
    <location>
        <position position="53"/>
    </location>
    <ligand>
        <name>FMN</name>
        <dbReference type="ChEBI" id="CHEBI:58210"/>
    </ligand>
</feature>
<keyword evidence="2 6" id="KW-0288">FMN</keyword>
<evidence type="ECO:0000313" key="9">
    <source>
        <dbReference type="Proteomes" id="UP000230886"/>
    </source>
</evidence>
<comment type="caution">
    <text evidence="8">The sequence shown here is derived from an EMBL/GenBank/DDBJ whole genome shotgun (WGS) entry which is preliminary data.</text>
</comment>
<evidence type="ECO:0000256" key="6">
    <source>
        <dbReference type="PIRSR" id="PIRSR000337-1"/>
    </source>
</evidence>
<dbReference type="PIRSF" id="PIRSF000337">
    <property type="entry name" value="NTA_MOA"/>
    <property type="match status" value="1"/>
</dbReference>
<dbReference type="EMBL" id="NOVD01000009">
    <property type="protein sequence ID" value="PCK26485.1"/>
    <property type="molecule type" value="Genomic_DNA"/>
</dbReference>
<evidence type="ECO:0000256" key="4">
    <source>
        <dbReference type="ARBA" id="ARBA00023033"/>
    </source>
</evidence>
<evidence type="ECO:0000259" key="7">
    <source>
        <dbReference type="Pfam" id="PF00296"/>
    </source>
</evidence>
<dbReference type="GO" id="GO:0016705">
    <property type="term" value="F:oxidoreductase activity, acting on paired donors, with incorporation or reduction of molecular oxygen"/>
    <property type="evidence" value="ECO:0007669"/>
    <property type="project" value="InterPro"/>
</dbReference>
<dbReference type="Pfam" id="PF00296">
    <property type="entry name" value="Bac_luciferase"/>
    <property type="match status" value="1"/>
</dbReference>
<dbReference type="InterPro" id="IPR036661">
    <property type="entry name" value="Luciferase-like_sf"/>
</dbReference>
<dbReference type="Gene3D" id="3.20.20.30">
    <property type="entry name" value="Luciferase-like domain"/>
    <property type="match status" value="1"/>
</dbReference>
<dbReference type="GO" id="GO:0004497">
    <property type="term" value="F:monooxygenase activity"/>
    <property type="evidence" value="ECO:0007669"/>
    <property type="project" value="UniProtKB-KW"/>
</dbReference>
<evidence type="ECO:0000256" key="1">
    <source>
        <dbReference type="ARBA" id="ARBA00022630"/>
    </source>
</evidence>
<accession>A0A2A5JA99</accession>